<gene>
    <name evidence="1" type="ORF">OO7_16380</name>
</gene>
<dbReference type="EMBL" id="AKKN01000017">
    <property type="protein sequence ID" value="EKT52834.1"/>
    <property type="molecule type" value="Genomic_DNA"/>
</dbReference>
<dbReference type="AlphaFoldDB" id="K8VXE6"/>
<organism evidence="1 2">
    <name type="scientific">Providencia sneebia DSM 19967</name>
    <dbReference type="NCBI Taxonomy" id="1141660"/>
    <lineage>
        <taxon>Bacteria</taxon>
        <taxon>Pseudomonadati</taxon>
        <taxon>Pseudomonadota</taxon>
        <taxon>Gammaproteobacteria</taxon>
        <taxon>Enterobacterales</taxon>
        <taxon>Morganellaceae</taxon>
        <taxon>Providencia</taxon>
    </lineage>
</organism>
<reference evidence="1 2" key="1">
    <citation type="journal article" date="2012" name="BMC Genomics">
        <title>Comparative genomics of bacteria in the genus Providencia isolated from wild Drosophila melanogaster.</title>
        <authorList>
            <person name="Galac M.R."/>
            <person name="Lazzaro B.P."/>
        </authorList>
    </citation>
    <scope>NUCLEOTIDE SEQUENCE [LARGE SCALE GENOMIC DNA]</scope>
    <source>
        <strain evidence="1 2">DSM 19967</strain>
        <plasmid evidence="1">pPSN3</plasmid>
    </source>
</reference>
<evidence type="ECO:0000313" key="2">
    <source>
        <dbReference type="Proteomes" id="UP000010290"/>
    </source>
</evidence>
<keyword evidence="2" id="KW-1185">Reference proteome</keyword>
<sequence>MPKNHLIFSTITLITICYPIISLANDIPIECKSVEANALVNQAYKSQYDKAFVAKQRLDPNEQASLVYEKLTDYDYKNGDFKDIIIPLDISLTQNADTQLLAVREVAYDNKNKTRTCEAAVKISISGVLIENYQELIPNDIEFRDFTNQFKNKEIGTFNIKYILDKDYSGNNQIVVYGL</sequence>
<geneLocation type="plasmid" evidence="1 2">
    <name>pPSN3</name>
</geneLocation>
<proteinExistence type="predicted"/>
<dbReference type="RefSeq" id="WP_008917001.1">
    <property type="nucleotide sequence ID" value="NZ_CM001855.1"/>
</dbReference>
<dbReference type="HOGENOM" id="CLU_1502199_0_0_6"/>
<dbReference type="PATRIC" id="fig|1141660.3.peg.3274"/>
<comment type="caution">
    <text evidence="1">The sequence shown here is derived from an EMBL/GenBank/DDBJ whole genome shotgun (WGS) entry which is preliminary data.</text>
</comment>
<keyword evidence="1" id="KW-0614">Plasmid</keyword>
<evidence type="ECO:0000313" key="1">
    <source>
        <dbReference type="EMBL" id="EKT52834.1"/>
    </source>
</evidence>
<accession>K8VXE6</accession>
<dbReference type="Proteomes" id="UP000010290">
    <property type="component" value="Plasmid pPSN3"/>
</dbReference>
<name>K8VXE6_9GAMM</name>
<protein>
    <submittedName>
        <fullName evidence="1">Uncharacterized protein</fullName>
    </submittedName>
</protein>